<keyword evidence="9 10" id="KW-0807">Transducer</keyword>
<feature type="transmembrane region" description="Helical" evidence="10">
    <location>
        <begin position="181"/>
        <end position="204"/>
    </location>
</feature>
<keyword evidence="6 10" id="KW-1133">Transmembrane helix</keyword>
<comment type="subcellular location">
    <subcellularLocation>
        <location evidence="1 10">Cell membrane</location>
        <topology evidence="1 10">Multi-pass membrane protein</topology>
    </subcellularLocation>
</comment>
<feature type="transmembrane region" description="Helical" evidence="10">
    <location>
        <begin position="127"/>
        <end position="146"/>
    </location>
</feature>
<dbReference type="Pfam" id="PF02949">
    <property type="entry name" value="7tm_6"/>
    <property type="match status" value="1"/>
</dbReference>
<comment type="similarity">
    <text evidence="10">Belongs to the insect chemoreceptor superfamily. Heteromeric odorant receptor channel (TC 1.A.69) family.</text>
</comment>
<dbReference type="GO" id="GO:0005549">
    <property type="term" value="F:odorant binding"/>
    <property type="evidence" value="ECO:0007669"/>
    <property type="project" value="InterPro"/>
</dbReference>
<accession>A0A7T3N0J7</accession>
<keyword evidence="8 10" id="KW-0675">Receptor</keyword>
<proteinExistence type="evidence at transcript level"/>
<keyword evidence="2" id="KW-1003">Cell membrane</keyword>
<evidence type="ECO:0000256" key="7">
    <source>
        <dbReference type="ARBA" id="ARBA00023136"/>
    </source>
</evidence>
<evidence type="ECO:0000256" key="4">
    <source>
        <dbReference type="ARBA" id="ARBA00022692"/>
    </source>
</evidence>
<evidence type="ECO:0000256" key="3">
    <source>
        <dbReference type="ARBA" id="ARBA00022606"/>
    </source>
</evidence>
<dbReference type="GO" id="GO:0005886">
    <property type="term" value="C:plasma membrane"/>
    <property type="evidence" value="ECO:0007669"/>
    <property type="project" value="UniProtKB-SubCell"/>
</dbReference>
<dbReference type="InterPro" id="IPR004117">
    <property type="entry name" value="7tm6_olfct_rcpt"/>
</dbReference>
<evidence type="ECO:0000256" key="9">
    <source>
        <dbReference type="ARBA" id="ARBA00023224"/>
    </source>
</evidence>
<feature type="transmembrane region" description="Helical" evidence="10">
    <location>
        <begin position="35"/>
        <end position="61"/>
    </location>
</feature>
<feature type="transmembrane region" description="Helical" evidence="10">
    <location>
        <begin position="263"/>
        <end position="287"/>
    </location>
</feature>
<evidence type="ECO:0000256" key="1">
    <source>
        <dbReference type="ARBA" id="ARBA00004651"/>
    </source>
</evidence>
<evidence type="ECO:0000256" key="5">
    <source>
        <dbReference type="ARBA" id="ARBA00022725"/>
    </source>
</evidence>
<evidence type="ECO:0000313" key="11">
    <source>
        <dbReference type="EMBL" id="QPX50338.1"/>
    </source>
</evidence>
<keyword evidence="7 10" id="KW-0472">Membrane</keyword>
<dbReference type="EMBL" id="MT479007">
    <property type="protein sequence ID" value="QPX50338.1"/>
    <property type="molecule type" value="mRNA"/>
</dbReference>
<name>A0A7T3N0J7_HELAM</name>
<evidence type="ECO:0000256" key="8">
    <source>
        <dbReference type="ARBA" id="ARBA00023170"/>
    </source>
</evidence>
<evidence type="ECO:0000256" key="2">
    <source>
        <dbReference type="ARBA" id="ARBA00022475"/>
    </source>
</evidence>
<organism evidence="11">
    <name type="scientific">Helicoverpa armigera</name>
    <name type="common">Cotton bollworm</name>
    <name type="synonym">Heliothis armigera</name>
    <dbReference type="NCBI Taxonomy" id="29058"/>
    <lineage>
        <taxon>Eukaryota</taxon>
        <taxon>Metazoa</taxon>
        <taxon>Ecdysozoa</taxon>
        <taxon>Arthropoda</taxon>
        <taxon>Hexapoda</taxon>
        <taxon>Insecta</taxon>
        <taxon>Pterygota</taxon>
        <taxon>Neoptera</taxon>
        <taxon>Endopterygota</taxon>
        <taxon>Lepidoptera</taxon>
        <taxon>Glossata</taxon>
        <taxon>Ditrysia</taxon>
        <taxon>Noctuoidea</taxon>
        <taxon>Noctuidae</taxon>
        <taxon>Heliothinae</taxon>
        <taxon>Helicoverpa</taxon>
    </lineage>
</organism>
<sequence length="402" mass="46203">MKDRDILRNYCKIMFYIGSGNCWYKEDEIGNDRSLLYRAFGASLIFLYGSMTILEIMAFTIGNFPVEEKRECLSFASSHVVVMLKIFLFIFNKPLIKGLNHKIVSICEDYDDSALMAKKYKTMKRNVISYFAIVYGTTLFYIAGGLRNMFRGSHFVTVVTYYPSFDDNSPLANFVRVLNTIILSMMMLTMIISLDSCIVMYLIMYRYKFMTLRKYFENLREEFFALINRQEVEMATEKMANGLVEGIKMHSSLIRLKPEIDQAFATFMALQVFESSGVAVCLLLQIALSDEHVPLVVTIKIVFFVFALFFLLGLCLCNAGDITHEASKLSNAIFYCGWQSCPPRCKSAPKRNIRKLVLLAIMQAQRPPVMKAFKMLELNYATFIQVVRTTYSVSALFYAQNK</sequence>
<dbReference type="OrthoDB" id="7334592at2759"/>
<evidence type="ECO:0000256" key="10">
    <source>
        <dbReference type="RuleBase" id="RU351113"/>
    </source>
</evidence>
<dbReference type="PANTHER" id="PTHR21137:SF35">
    <property type="entry name" value="ODORANT RECEPTOR 19A-RELATED"/>
    <property type="match status" value="1"/>
</dbReference>
<reference evidence="11" key="1">
    <citation type="journal article" date="2021" name="Mol. Biol.">
        <title>Odorant Receptors for Detecting Flowering Plant Cues Are Functionally Conserved across Moths and Butterflies.</title>
        <authorList>
            <person name="Guo M."/>
            <person name="Du L."/>
            <person name="Chen Q."/>
            <person name="Feng Y."/>
            <person name="Zhang J."/>
            <person name="Zhang X."/>
            <person name="Tian K."/>
            <person name="Cao S."/>
            <person name="Huang T."/>
            <person name="Jacquin-Joly E."/>
            <person name="Wang G."/>
            <person name="Liu Y."/>
        </authorList>
    </citation>
    <scope>NUCLEOTIDE SEQUENCE</scope>
    <source>
        <tissue evidence="11">Antenna</tissue>
    </source>
</reference>
<keyword evidence="4 10" id="KW-0812">Transmembrane</keyword>
<feature type="transmembrane region" description="Helical" evidence="10">
    <location>
        <begin position="293"/>
        <end position="319"/>
    </location>
</feature>
<dbReference type="GO" id="GO:0007165">
    <property type="term" value="P:signal transduction"/>
    <property type="evidence" value="ECO:0007669"/>
    <property type="project" value="UniProtKB-KW"/>
</dbReference>
<dbReference type="GO" id="GO:0004984">
    <property type="term" value="F:olfactory receptor activity"/>
    <property type="evidence" value="ECO:0007669"/>
    <property type="project" value="InterPro"/>
</dbReference>
<dbReference type="PANTHER" id="PTHR21137">
    <property type="entry name" value="ODORANT RECEPTOR"/>
    <property type="match status" value="1"/>
</dbReference>
<keyword evidence="3 10" id="KW-0716">Sensory transduction</keyword>
<comment type="caution">
    <text evidence="10">Lacks conserved residue(s) required for the propagation of feature annotation.</text>
</comment>
<gene>
    <name evidence="11" type="primary">OR19</name>
</gene>
<feature type="transmembrane region" description="Helical" evidence="10">
    <location>
        <begin position="73"/>
        <end position="92"/>
    </location>
</feature>
<evidence type="ECO:0000256" key="6">
    <source>
        <dbReference type="ARBA" id="ARBA00022989"/>
    </source>
</evidence>
<protein>
    <recommendedName>
        <fullName evidence="10">Odorant receptor</fullName>
    </recommendedName>
</protein>
<keyword evidence="5 10" id="KW-0552">Olfaction</keyword>
<dbReference type="AlphaFoldDB" id="A0A7T3N0J7"/>